<dbReference type="PANTHER" id="PTHR47197:SF3">
    <property type="entry name" value="DIHYDRO-HEME D1 DEHYDROGENASE"/>
    <property type="match status" value="1"/>
</dbReference>
<dbReference type="Proteomes" id="UP000676194">
    <property type="component" value="Chromosome"/>
</dbReference>
<gene>
    <name evidence="1" type="ORF">KIH39_17055</name>
</gene>
<dbReference type="Pfam" id="PF02239">
    <property type="entry name" value="Cytochrom_D1"/>
    <property type="match status" value="1"/>
</dbReference>
<dbReference type="RefSeq" id="WP_213494425.1">
    <property type="nucleotide sequence ID" value="NZ_CP074694.1"/>
</dbReference>
<dbReference type="PANTHER" id="PTHR47197">
    <property type="entry name" value="PROTEIN NIRF"/>
    <property type="match status" value="1"/>
</dbReference>
<reference evidence="1" key="1">
    <citation type="submission" date="2021-05" db="EMBL/GenBank/DDBJ databases">
        <title>Complete genome sequence of the cellulolytic planctomycete Telmatocola sphagniphila SP2T and characterization of the first cellulase from planctomycetes.</title>
        <authorList>
            <person name="Rakitin A.L."/>
            <person name="Beletsky A.V."/>
            <person name="Naumoff D.G."/>
            <person name="Kulichevskaya I.S."/>
            <person name="Mardanov A.V."/>
            <person name="Ravin N.V."/>
            <person name="Dedysh S.N."/>
        </authorList>
    </citation>
    <scope>NUCLEOTIDE SEQUENCE</scope>
    <source>
        <strain evidence="1">SP2T</strain>
    </source>
</reference>
<sequence>MWQVACFSLVFLHPGIQKSEKNRESIAAPQLNRTFVLEGVGGKADGTGIIGRLDHLGYDPDSDCLFVACKANGSLEVIDLKKGKRIATLPNLAKPQGVGIYQNKAYVTTGGDGQLHRVDLKSFKIEKSIAVGEDADNVRVSEGRIWVSYGGDGPGGIKSFDPETLAEKSSFKFPKMPEGFRLSKDSRLFVNMPAGKRSTEDGTLLCLDATTGKIHWEIKLKGRGGNFALSRDETNDRLLLSTRFPARLIVLTASKGEFIGDVECPPDSDDLFWDAKTRQVIVIGGGQAVSGSNYGGNGAAIATYSVDKTGKPILQHTLPIPAHTRTGLFVPEKRTVYVAVPPLKGQPAEIREYSVPE</sequence>
<keyword evidence="2" id="KW-1185">Reference proteome</keyword>
<accession>A0A8E6B346</accession>
<evidence type="ECO:0000313" key="2">
    <source>
        <dbReference type="Proteomes" id="UP000676194"/>
    </source>
</evidence>
<organism evidence="1 2">
    <name type="scientific">Telmatocola sphagniphila</name>
    <dbReference type="NCBI Taxonomy" id="1123043"/>
    <lineage>
        <taxon>Bacteria</taxon>
        <taxon>Pseudomonadati</taxon>
        <taxon>Planctomycetota</taxon>
        <taxon>Planctomycetia</taxon>
        <taxon>Gemmatales</taxon>
        <taxon>Gemmataceae</taxon>
    </lineage>
</organism>
<dbReference type="InterPro" id="IPR015943">
    <property type="entry name" value="WD40/YVTN_repeat-like_dom_sf"/>
</dbReference>
<dbReference type="InterPro" id="IPR051200">
    <property type="entry name" value="Host-pathogen_enzymatic-act"/>
</dbReference>
<dbReference type="EMBL" id="CP074694">
    <property type="protein sequence ID" value="QVL30554.1"/>
    <property type="molecule type" value="Genomic_DNA"/>
</dbReference>
<dbReference type="InterPro" id="IPR011044">
    <property type="entry name" value="Quino_amine_DH_bsu"/>
</dbReference>
<evidence type="ECO:0008006" key="3">
    <source>
        <dbReference type="Google" id="ProtNLM"/>
    </source>
</evidence>
<proteinExistence type="predicted"/>
<dbReference type="KEGG" id="tsph:KIH39_17055"/>
<dbReference type="AlphaFoldDB" id="A0A8E6B346"/>
<dbReference type="Gene3D" id="2.130.10.10">
    <property type="entry name" value="YVTN repeat-like/Quinoprotein amine dehydrogenase"/>
    <property type="match status" value="1"/>
</dbReference>
<evidence type="ECO:0000313" key="1">
    <source>
        <dbReference type="EMBL" id="QVL30554.1"/>
    </source>
</evidence>
<name>A0A8E6B346_9BACT</name>
<protein>
    <recommendedName>
        <fullName evidence="3">SMP-30/Gluconolactonase/LRE-like region domain-containing protein</fullName>
    </recommendedName>
</protein>
<dbReference type="SUPFAM" id="SSF50969">
    <property type="entry name" value="YVTN repeat-like/Quinoprotein amine dehydrogenase"/>
    <property type="match status" value="1"/>
</dbReference>